<dbReference type="GO" id="GO:0000162">
    <property type="term" value="P:L-tryptophan biosynthetic process"/>
    <property type="evidence" value="ECO:0007669"/>
    <property type="project" value="UniProtKB-UniRule"/>
</dbReference>
<dbReference type="UniPathway" id="UPA00035">
    <property type="reaction ID" value="UER00042"/>
</dbReference>
<protein>
    <recommendedName>
        <fullName evidence="15">N-(5'-phosphoribosyl)anthranilate isomerase</fullName>
        <shortName evidence="15">PRAI</shortName>
        <ecNumber evidence="15">5.3.1.24</ecNumber>
    </recommendedName>
</protein>
<feature type="domain" description="Indole-3-glycerol phosphate synthase" evidence="16">
    <location>
        <begin position="38"/>
        <end position="264"/>
    </location>
</feature>
<dbReference type="PROSITE" id="PS00614">
    <property type="entry name" value="IGPS"/>
    <property type="match status" value="1"/>
</dbReference>
<dbReference type="CDD" id="cd00331">
    <property type="entry name" value="IGPS"/>
    <property type="match status" value="1"/>
</dbReference>
<comment type="catalytic activity">
    <reaction evidence="2">
        <text>1-(2-carboxyphenylamino)-1-deoxy-D-ribulose 5-phosphate + H(+) = (1S,2R)-1-C-(indol-3-yl)glycerol 3-phosphate + CO2 + H2O</text>
        <dbReference type="Rhea" id="RHEA:23476"/>
        <dbReference type="ChEBI" id="CHEBI:15377"/>
        <dbReference type="ChEBI" id="CHEBI:15378"/>
        <dbReference type="ChEBI" id="CHEBI:16526"/>
        <dbReference type="ChEBI" id="CHEBI:58613"/>
        <dbReference type="ChEBI" id="CHEBI:58866"/>
        <dbReference type="EC" id="4.1.1.48"/>
    </reaction>
</comment>
<evidence type="ECO:0000256" key="15">
    <source>
        <dbReference type="HAMAP-Rule" id="MF_00135"/>
    </source>
</evidence>
<dbReference type="PANTHER" id="PTHR22854:SF2">
    <property type="entry name" value="INDOLE-3-GLYCEROL-PHOSPHATE SYNTHASE"/>
    <property type="match status" value="1"/>
</dbReference>
<dbReference type="RefSeq" id="WP_083397025.1">
    <property type="nucleotide sequence ID" value="NZ_CP047056.1"/>
</dbReference>
<keyword evidence="13" id="KW-0511">Multifunctional enzyme</keyword>
<keyword evidence="10 15" id="KW-0057">Aromatic amino acid biosynthesis</keyword>
<sequence>MLHTEPLSSEAKDYPGLNYEGIEGTVLATIINRKVEDVKEINPQGSRTLPKVSFKNSLNRNSRNFILECKQSSPTLGDFCRDFDLDKLITCYEKHACAISVLCEKHFFKGSIEYLKFVKAKTHLPVLCKDFIICRKQLDEAYIAGADAVLLMLSVLSKEKYQELYAYAKELGLDVLTEVDSRDDALYCKEHRIDIVGINNRDLRTLTIDLNNAKELSAIFDENTIVVSESGIKEHKDLIDLKPIRNFLIGSSLTGDSDVEFKAKSMLYGLNKVCGLTTREAVECCAKNNVSIGGLIFAEKSPRYVSVDKAREITANYKKALKFAGVFVDESLENMVRIAKAVGLSYIQLHGSESTDLIEKLREALPQIRIIKAINVKSEADFELIRKFDRLCELFILDSASPGSGSSFDWNSIPQTVNREKILLSGGIGPDNVELALKQGFLGLDLNSKLEKVKGIKDIKLINEVFNTINRY</sequence>
<dbReference type="NCBIfam" id="NF006945">
    <property type="entry name" value="PRK09427.1"/>
    <property type="match status" value="1"/>
</dbReference>
<evidence type="ECO:0000256" key="14">
    <source>
        <dbReference type="ARBA" id="ARBA00025592"/>
    </source>
</evidence>
<dbReference type="InterPro" id="IPR001468">
    <property type="entry name" value="Indole-3-GlycerolPSynthase_CS"/>
</dbReference>
<dbReference type="Pfam" id="PF00697">
    <property type="entry name" value="PRAI"/>
    <property type="match status" value="1"/>
</dbReference>
<evidence type="ECO:0000256" key="5">
    <source>
        <dbReference type="ARBA" id="ARBA00007902"/>
    </source>
</evidence>
<dbReference type="GO" id="GO:0004425">
    <property type="term" value="F:indole-3-glycerol-phosphate synthase activity"/>
    <property type="evidence" value="ECO:0007669"/>
    <property type="project" value="UniProtKB-EC"/>
</dbReference>
<evidence type="ECO:0000256" key="12">
    <source>
        <dbReference type="ARBA" id="ARBA00023239"/>
    </source>
</evidence>
<evidence type="ECO:0000256" key="8">
    <source>
        <dbReference type="ARBA" id="ARBA00022793"/>
    </source>
</evidence>
<evidence type="ECO:0000256" key="9">
    <source>
        <dbReference type="ARBA" id="ARBA00022822"/>
    </source>
</evidence>
<keyword evidence="11 15" id="KW-0413">Isomerase</keyword>
<dbReference type="Pfam" id="PF00218">
    <property type="entry name" value="IGPS"/>
    <property type="match status" value="1"/>
</dbReference>
<evidence type="ECO:0000256" key="3">
    <source>
        <dbReference type="ARBA" id="ARBA00004664"/>
    </source>
</evidence>
<dbReference type="HAMAP" id="MF_00135">
    <property type="entry name" value="PRAI"/>
    <property type="match status" value="1"/>
</dbReference>
<evidence type="ECO:0000313" key="19">
    <source>
        <dbReference type="Proteomes" id="UP000243374"/>
    </source>
</evidence>
<evidence type="ECO:0000256" key="10">
    <source>
        <dbReference type="ARBA" id="ARBA00023141"/>
    </source>
</evidence>
<evidence type="ECO:0000256" key="11">
    <source>
        <dbReference type="ARBA" id="ARBA00023235"/>
    </source>
</evidence>
<dbReference type="OrthoDB" id="9804217at2"/>
<evidence type="ECO:0000313" key="18">
    <source>
        <dbReference type="EMBL" id="SFK37101.1"/>
    </source>
</evidence>
<evidence type="ECO:0000259" key="17">
    <source>
        <dbReference type="Pfam" id="PF00697"/>
    </source>
</evidence>
<evidence type="ECO:0000256" key="13">
    <source>
        <dbReference type="ARBA" id="ARBA00023268"/>
    </source>
</evidence>
<gene>
    <name evidence="15" type="primary">trpF</name>
    <name evidence="18" type="ORF">SAMN04487865_106212</name>
</gene>
<comment type="catalytic activity">
    <reaction evidence="1 15">
        <text>N-(5-phospho-beta-D-ribosyl)anthranilate = 1-(2-carboxyphenylamino)-1-deoxy-D-ribulose 5-phosphate</text>
        <dbReference type="Rhea" id="RHEA:21540"/>
        <dbReference type="ChEBI" id="CHEBI:18277"/>
        <dbReference type="ChEBI" id="CHEBI:58613"/>
        <dbReference type="EC" id="5.3.1.24"/>
    </reaction>
</comment>
<feature type="domain" description="N-(5'phosphoribosyl) anthranilate isomerase (PRAI)" evidence="17">
    <location>
        <begin position="271"/>
        <end position="467"/>
    </location>
</feature>
<dbReference type="SUPFAM" id="SSF51366">
    <property type="entry name" value="Ribulose-phoshate binding barrel"/>
    <property type="match status" value="2"/>
</dbReference>
<evidence type="ECO:0000256" key="7">
    <source>
        <dbReference type="ARBA" id="ARBA00022605"/>
    </source>
</evidence>
<comment type="function">
    <text evidence="14">Bifunctional enzyme that catalyzes two sequential steps of tryptophan biosynthetic pathway. The first reaction is catalyzed by the isomerase, coded by the TrpF domain; the second reaction is catalyzed by the synthase, coded by the TrpC domain.</text>
</comment>
<comment type="pathway">
    <text evidence="3 15">Amino-acid biosynthesis; L-tryptophan biosynthesis; L-tryptophan from chorismate: step 3/5.</text>
</comment>
<comment type="similarity">
    <text evidence="6">In the C-terminal section; belongs to the TrpF family.</text>
</comment>
<dbReference type="Proteomes" id="UP000243374">
    <property type="component" value="Unassembled WGS sequence"/>
</dbReference>
<keyword evidence="19" id="KW-1185">Reference proteome</keyword>
<dbReference type="GO" id="GO:0004640">
    <property type="term" value="F:phosphoribosylanthranilate isomerase activity"/>
    <property type="evidence" value="ECO:0007669"/>
    <property type="project" value="UniProtKB-UniRule"/>
</dbReference>
<evidence type="ECO:0000259" key="16">
    <source>
        <dbReference type="Pfam" id="PF00218"/>
    </source>
</evidence>
<dbReference type="InterPro" id="IPR045186">
    <property type="entry name" value="Indole-3-glycerol_P_synth"/>
</dbReference>
<evidence type="ECO:0000256" key="2">
    <source>
        <dbReference type="ARBA" id="ARBA00001633"/>
    </source>
</evidence>
<evidence type="ECO:0000256" key="6">
    <source>
        <dbReference type="ARBA" id="ARBA00009847"/>
    </source>
</evidence>
<dbReference type="Gene3D" id="3.20.20.70">
    <property type="entry name" value="Aldolase class I"/>
    <property type="match status" value="2"/>
</dbReference>
<dbReference type="EC" id="5.3.1.24" evidence="15"/>
<dbReference type="CDD" id="cd00405">
    <property type="entry name" value="PRAI"/>
    <property type="match status" value="1"/>
</dbReference>
<comment type="similarity">
    <text evidence="5">In the N-terminal section; belongs to the TrpC family.</text>
</comment>
<dbReference type="InterPro" id="IPR011060">
    <property type="entry name" value="RibuloseP-bd_barrel"/>
</dbReference>
<comment type="pathway">
    <text evidence="4">Amino-acid biosynthesis; L-tryptophan biosynthesis; L-tryptophan from chorismate: step 4/5.</text>
</comment>
<proteinExistence type="inferred from homology"/>
<dbReference type="EMBL" id="FOSF01000062">
    <property type="protein sequence ID" value="SFK37101.1"/>
    <property type="molecule type" value="Genomic_DNA"/>
</dbReference>
<keyword evidence="9 15" id="KW-0822">Tryptophan biosynthesis</keyword>
<evidence type="ECO:0000256" key="4">
    <source>
        <dbReference type="ARBA" id="ARBA00004696"/>
    </source>
</evidence>
<accession>A0A662ZBU6</accession>
<comment type="similarity">
    <text evidence="15">Belongs to the TrpF family.</text>
</comment>
<dbReference type="InterPro" id="IPR001240">
    <property type="entry name" value="PRAI_dom"/>
</dbReference>
<reference evidence="18 19" key="1">
    <citation type="submission" date="2016-10" db="EMBL/GenBank/DDBJ databases">
        <authorList>
            <person name="Varghese N."/>
            <person name="Submissions S."/>
        </authorList>
    </citation>
    <scope>NUCLEOTIDE SEQUENCE [LARGE SCALE GENOMIC DNA]</scope>
    <source>
        <strain evidence="18 19">22B</strain>
    </source>
</reference>
<dbReference type="InterPro" id="IPR013785">
    <property type="entry name" value="Aldolase_TIM"/>
</dbReference>
<dbReference type="AlphaFoldDB" id="A0A662ZBU6"/>
<dbReference type="InterPro" id="IPR013798">
    <property type="entry name" value="Indole-3-glycerol_P_synth_dom"/>
</dbReference>
<keyword evidence="7 15" id="KW-0028">Amino-acid biosynthesis</keyword>
<name>A0A662ZBU6_9GAMM</name>
<keyword evidence="12" id="KW-0456">Lyase</keyword>
<evidence type="ECO:0000256" key="1">
    <source>
        <dbReference type="ARBA" id="ARBA00001164"/>
    </source>
</evidence>
<organism evidence="18 19">
    <name type="scientific">Succinivibrio dextrinosolvens</name>
    <dbReference type="NCBI Taxonomy" id="83771"/>
    <lineage>
        <taxon>Bacteria</taxon>
        <taxon>Pseudomonadati</taxon>
        <taxon>Pseudomonadota</taxon>
        <taxon>Gammaproteobacteria</taxon>
        <taxon>Aeromonadales</taxon>
        <taxon>Succinivibrionaceae</taxon>
        <taxon>Succinivibrio</taxon>
    </lineage>
</organism>
<dbReference type="PANTHER" id="PTHR22854">
    <property type="entry name" value="TRYPTOPHAN BIOSYNTHESIS PROTEIN"/>
    <property type="match status" value="1"/>
</dbReference>
<keyword evidence="8" id="KW-0210">Decarboxylase</keyword>